<evidence type="ECO:0000313" key="5">
    <source>
        <dbReference type="Proteomes" id="UP000546257"/>
    </source>
</evidence>
<dbReference type="EMBL" id="JACKXD010000006">
    <property type="protein sequence ID" value="MBB6647620.1"/>
    <property type="molecule type" value="Genomic_DNA"/>
</dbReference>
<dbReference type="Proteomes" id="UP000546257">
    <property type="component" value="Unassembled WGS sequence"/>
</dbReference>
<accession>A0A7J9SKY8</accession>
<protein>
    <recommendedName>
        <fullName evidence="3">DUF7344 domain-containing protein</fullName>
    </recommendedName>
</protein>
<organism evidence="4 5">
    <name type="scientific">Halobellus ruber</name>
    <dbReference type="NCBI Taxonomy" id="2761102"/>
    <lineage>
        <taxon>Archaea</taxon>
        <taxon>Methanobacteriati</taxon>
        <taxon>Methanobacteriota</taxon>
        <taxon>Stenosarchaea group</taxon>
        <taxon>Halobacteria</taxon>
        <taxon>Halobacteriales</taxon>
        <taxon>Haloferacaceae</taxon>
        <taxon>Halobellus</taxon>
    </lineage>
</organism>
<feature type="region of interest" description="Disordered" evidence="1">
    <location>
        <begin position="1"/>
        <end position="22"/>
    </location>
</feature>
<proteinExistence type="predicted"/>
<dbReference type="AlphaFoldDB" id="A0A7J9SKY8"/>
<comment type="caution">
    <text evidence="4">The sequence shown here is derived from an EMBL/GenBank/DDBJ whole genome shotgun (WGS) entry which is preliminary data.</text>
</comment>
<evidence type="ECO:0000259" key="3">
    <source>
        <dbReference type="Pfam" id="PF24035"/>
    </source>
</evidence>
<sequence length="218" mass="23891">MNGEAQTLATEETSGRDANAEAEELSTEVIFTTLSNRRRRYVLHYLAQVGESVRIRDLSEQIAAWENRIDRPAVTPKQRKRVYTALHQTHLPMMDRLGVVAYDRDRGTIATTEHLDTFEIYLDVVPRDDIPWSQFYLALGAVFSALVVVAALGFPPFSSVGGFGYALAVAAAFTVAGGIHTLRGRRTRVGTTAAPAEMAVDSPRDAAIDPPMEVAEGE</sequence>
<keyword evidence="2" id="KW-0472">Membrane</keyword>
<dbReference type="Pfam" id="PF24035">
    <property type="entry name" value="DUF7344"/>
    <property type="match status" value="1"/>
</dbReference>
<evidence type="ECO:0000256" key="2">
    <source>
        <dbReference type="SAM" id="Phobius"/>
    </source>
</evidence>
<gene>
    <name evidence="4" type="ORF">H5V44_15230</name>
</gene>
<dbReference type="RefSeq" id="WP_185193995.1">
    <property type="nucleotide sequence ID" value="NZ_JACKXD010000006.1"/>
</dbReference>
<dbReference type="InterPro" id="IPR055768">
    <property type="entry name" value="DUF7344"/>
</dbReference>
<reference evidence="4 5" key="1">
    <citation type="submission" date="2020-08" db="EMBL/GenBank/DDBJ databases">
        <authorList>
            <person name="Seo M.-J."/>
        </authorList>
    </citation>
    <scope>NUCLEOTIDE SEQUENCE [LARGE SCALE GENOMIC DNA]</scope>
    <source>
        <strain evidence="4 5">MBLA0160</strain>
    </source>
</reference>
<feature type="compositionally biased region" description="Polar residues" evidence="1">
    <location>
        <begin position="1"/>
        <end position="12"/>
    </location>
</feature>
<evidence type="ECO:0000313" key="4">
    <source>
        <dbReference type="EMBL" id="MBB6647620.1"/>
    </source>
</evidence>
<keyword evidence="2" id="KW-0812">Transmembrane</keyword>
<feature type="transmembrane region" description="Helical" evidence="2">
    <location>
        <begin position="163"/>
        <end position="182"/>
    </location>
</feature>
<name>A0A7J9SKY8_9EURY</name>
<keyword evidence="2" id="KW-1133">Transmembrane helix</keyword>
<evidence type="ECO:0000256" key="1">
    <source>
        <dbReference type="SAM" id="MobiDB-lite"/>
    </source>
</evidence>
<feature type="transmembrane region" description="Helical" evidence="2">
    <location>
        <begin position="135"/>
        <end position="157"/>
    </location>
</feature>
<feature type="domain" description="DUF7344" evidence="3">
    <location>
        <begin position="31"/>
        <end position="109"/>
    </location>
</feature>
<keyword evidence="5" id="KW-1185">Reference proteome</keyword>